<feature type="compositionally biased region" description="Pro residues" evidence="1">
    <location>
        <begin position="175"/>
        <end position="186"/>
    </location>
</feature>
<dbReference type="AlphaFoldDB" id="A0A5N6A1N6"/>
<dbReference type="Proteomes" id="UP000314251">
    <property type="component" value="Unassembled WGS sequence"/>
</dbReference>
<feature type="transmembrane region" description="Helical" evidence="2">
    <location>
        <begin position="33"/>
        <end position="50"/>
    </location>
</feature>
<feature type="transmembrane region" description="Helical" evidence="2">
    <location>
        <begin position="138"/>
        <end position="157"/>
    </location>
</feature>
<accession>A0A5N6A1N6</accession>
<organism evidence="3 4">
    <name type="scientific">Streptomyces mimosae</name>
    <dbReference type="NCBI Taxonomy" id="2586635"/>
    <lineage>
        <taxon>Bacteria</taxon>
        <taxon>Bacillati</taxon>
        <taxon>Actinomycetota</taxon>
        <taxon>Actinomycetes</taxon>
        <taxon>Kitasatosporales</taxon>
        <taxon>Streptomycetaceae</taxon>
        <taxon>Streptomyces</taxon>
    </lineage>
</organism>
<proteinExistence type="predicted"/>
<keyword evidence="4" id="KW-1185">Reference proteome</keyword>
<evidence type="ECO:0000313" key="3">
    <source>
        <dbReference type="EMBL" id="KAB8162013.1"/>
    </source>
</evidence>
<feature type="transmembrane region" description="Helical" evidence="2">
    <location>
        <begin position="57"/>
        <end position="76"/>
    </location>
</feature>
<dbReference type="EMBL" id="VDLY02000016">
    <property type="protein sequence ID" value="KAB8162013.1"/>
    <property type="molecule type" value="Genomic_DNA"/>
</dbReference>
<gene>
    <name evidence="3" type="ORF">FH607_023405</name>
</gene>
<comment type="caution">
    <text evidence="3">The sequence shown here is derived from an EMBL/GenBank/DDBJ whole genome shotgun (WGS) entry which is preliminary data.</text>
</comment>
<evidence type="ECO:0000313" key="4">
    <source>
        <dbReference type="Proteomes" id="UP000314251"/>
    </source>
</evidence>
<keyword evidence="2" id="KW-0472">Membrane</keyword>
<evidence type="ECO:0000256" key="2">
    <source>
        <dbReference type="SAM" id="Phobius"/>
    </source>
</evidence>
<dbReference type="RefSeq" id="WP_139672069.1">
    <property type="nucleotide sequence ID" value="NZ_VDLY02000016.1"/>
</dbReference>
<evidence type="ECO:0000256" key="1">
    <source>
        <dbReference type="SAM" id="MobiDB-lite"/>
    </source>
</evidence>
<reference evidence="3" key="1">
    <citation type="submission" date="2019-10" db="EMBL/GenBank/DDBJ databases">
        <title>Nonomuraea sp. nov., isolated from Phyllanthus amarus.</title>
        <authorList>
            <person name="Klykleung N."/>
            <person name="Tanasupawat S."/>
        </authorList>
    </citation>
    <scope>NUCLEOTIDE SEQUENCE [LARGE SCALE GENOMIC DNA]</scope>
    <source>
        <strain evidence="3">3MP-10</strain>
    </source>
</reference>
<protein>
    <submittedName>
        <fullName evidence="3">Uncharacterized protein</fullName>
    </submittedName>
</protein>
<dbReference type="OrthoDB" id="4558679at2"/>
<feature type="region of interest" description="Disordered" evidence="1">
    <location>
        <begin position="175"/>
        <end position="222"/>
    </location>
</feature>
<keyword evidence="2" id="KW-0812">Transmembrane</keyword>
<name>A0A5N6A1N6_9ACTN</name>
<sequence>MLRATRAAVFSALCVVLAISSHTAVSGDAVSWRLLLVVFLGVWVGVWSFTERERGPVAVIAATLGVQLLLHGAFSVGHALQAARLHAAHAGHPMSGAGMAAESGMGTGMAGSGMGTGMAGPSAAGAAAPGHGLVDGPASMVAGHLAVALLSAVWLWWGERALFGLLRWAAHRVLGPPPRPVNPPTPVDAEAARPTAERPPRLPGWARPIESRGPPARPAFPA</sequence>
<keyword evidence="2" id="KW-1133">Transmembrane helix</keyword>